<dbReference type="SUPFAM" id="SSF52743">
    <property type="entry name" value="Subtilisin-like"/>
    <property type="match status" value="1"/>
</dbReference>
<dbReference type="SUPFAM" id="SSF52317">
    <property type="entry name" value="Class I glutamine amidotransferase-like"/>
    <property type="match status" value="1"/>
</dbReference>
<dbReference type="Pfam" id="PF00082">
    <property type="entry name" value="Peptidase_S8"/>
    <property type="match status" value="1"/>
</dbReference>
<dbReference type="PRINTS" id="PR00723">
    <property type="entry name" value="SUBTILISIN"/>
</dbReference>
<dbReference type="InterPro" id="IPR029062">
    <property type="entry name" value="Class_I_gatase-like"/>
</dbReference>
<feature type="active site" description="Charge relay system" evidence="5">
    <location>
        <position position="101"/>
    </location>
</feature>
<dbReference type="EMBL" id="PGXC01000032">
    <property type="protein sequence ID" value="PKK88869.1"/>
    <property type="molecule type" value="Genomic_DNA"/>
</dbReference>
<dbReference type="GO" id="GO:0006508">
    <property type="term" value="P:proteolysis"/>
    <property type="evidence" value="ECO:0007669"/>
    <property type="project" value="UniProtKB-KW"/>
</dbReference>
<organism evidence="7 8">
    <name type="scientific">Candidatus Wallbacteria bacterium HGW-Wallbacteria-1</name>
    <dbReference type="NCBI Taxonomy" id="2013854"/>
    <lineage>
        <taxon>Bacteria</taxon>
        <taxon>Candidatus Walliibacteriota</taxon>
    </lineage>
</organism>
<evidence type="ECO:0000256" key="1">
    <source>
        <dbReference type="ARBA" id="ARBA00011073"/>
    </source>
</evidence>
<feature type="domain" description="Peptidase S8/S53" evidence="6">
    <location>
        <begin position="92"/>
        <end position="353"/>
    </location>
</feature>
<dbReference type="PROSITE" id="PS51892">
    <property type="entry name" value="SUBTILASE"/>
    <property type="match status" value="1"/>
</dbReference>
<evidence type="ECO:0000256" key="3">
    <source>
        <dbReference type="ARBA" id="ARBA00022801"/>
    </source>
</evidence>
<evidence type="ECO:0000256" key="5">
    <source>
        <dbReference type="PROSITE-ProRule" id="PRU01240"/>
    </source>
</evidence>
<gene>
    <name evidence="7" type="ORF">CVV64_16930</name>
</gene>
<dbReference type="AlphaFoldDB" id="A0A2N1PKL9"/>
<dbReference type="InterPro" id="IPR023827">
    <property type="entry name" value="Peptidase_S8_Asp-AS"/>
</dbReference>
<evidence type="ECO:0000313" key="7">
    <source>
        <dbReference type="EMBL" id="PKK88869.1"/>
    </source>
</evidence>
<dbReference type="InterPro" id="IPR000209">
    <property type="entry name" value="Peptidase_S8/S53_dom"/>
</dbReference>
<keyword evidence="4 5" id="KW-0720">Serine protease</keyword>
<dbReference type="InterPro" id="IPR015500">
    <property type="entry name" value="Peptidase_S8_subtilisin-rel"/>
</dbReference>
<proteinExistence type="inferred from homology"/>
<dbReference type="InterPro" id="IPR036852">
    <property type="entry name" value="Peptidase_S8/S53_dom_sf"/>
</dbReference>
<protein>
    <recommendedName>
        <fullName evidence="6">Peptidase S8/S53 domain-containing protein</fullName>
    </recommendedName>
</protein>
<dbReference type="Proteomes" id="UP000233256">
    <property type="component" value="Unassembled WGS sequence"/>
</dbReference>
<feature type="active site" description="Charge relay system" evidence="5">
    <location>
        <position position="135"/>
    </location>
</feature>
<dbReference type="GO" id="GO:0004252">
    <property type="term" value="F:serine-type endopeptidase activity"/>
    <property type="evidence" value="ECO:0007669"/>
    <property type="project" value="UniProtKB-UniRule"/>
</dbReference>
<evidence type="ECO:0000256" key="4">
    <source>
        <dbReference type="ARBA" id="ARBA00022825"/>
    </source>
</evidence>
<reference evidence="7 8" key="1">
    <citation type="journal article" date="2017" name="ISME J.">
        <title>Potential for microbial H2 and metal transformations associated with novel bacteria and archaea in deep terrestrial subsurface sediments.</title>
        <authorList>
            <person name="Hernsdorf A.W."/>
            <person name="Amano Y."/>
            <person name="Miyakawa K."/>
            <person name="Ise K."/>
            <person name="Suzuki Y."/>
            <person name="Anantharaman K."/>
            <person name="Probst A."/>
            <person name="Burstein D."/>
            <person name="Thomas B.C."/>
            <person name="Banfield J.F."/>
        </authorList>
    </citation>
    <scope>NUCLEOTIDE SEQUENCE [LARGE SCALE GENOMIC DNA]</scope>
    <source>
        <strain evidence="7">HGW-Wallbacteria-1</strain>
    </source>
</reference>
<sequence>MLISFPKLKRSLSILLYVFLFSLLFPQLTLTPLIAGDDGQSGIYRISASESSVKRQARIFSDESLKSQPEYVSWGPARIASGRVNQKLGITGSGVRVGIIDTGIDGNHPDFKGKILKWRDFFDNPSALPVDNNGHGTHVAGIIAGGPRCGVAPGASLIVARVFDPPRRTTAAMIISALQWMADPDGNPETPDQPHIVNCSWGNDVNDDDTLKESISALAARGILVVAEVSDRGGAGCGSPANFGEVLAVGALTRNDRLSYWTSWGVSPFTYRRKPDMAAPGENIFSCWNNGGYTMKDGPSTSAALVSGVAALTLSASILKNGKPLQLQPLREILLSSADKLTDPYVGEKAGKGIADSWESVLRAGDMATLKVNVTAPARWADCETPITVSIPELELREPAGSTFQLKPAEWNIRASSFGWVSTTVNTDVEEADSSLDLVLEPAPLGELNFQSEGFPGQSPEWVEIFFEPSGAAEARGVWNLRNFPQSLQAPAGIWNIRISCQGYFPIVFKQIAVEKGSSLSIATSFRALPALLWVDDDRLTPCSDAVAESLSRLGMEHHVYEYVPNNGGPSARFMAQFDTVIWTLGNRLGNVFTQADLEEIEKYIAQGGNFMASGQDLAWYLGKDALFRKIFQTGLKHDDGLVRTVEGIDSGPLADLRFEIDATEKWQIQFSPDSVYPLPMANSAITLLKYSSSGNFVPGDAAIGVEADASRVILLAFGLEGISDPLNRAQLIRSSLKWLGGDRRSALKKYFRLMNSSVDPAVRELLLSRIVQDSTPGDLLSLLNFLRKNNLYEKGQPLVEAIMKIAISGGSDYEKVVEEASR</sequence>
<dbReference type="InterPro" id="IPR022398">
    <property type="entry name" value="Peptidase_S8_His-AS"/>
</dbReference>
<keyword evidence="2 5" id="KW-0645">Protease</keyword>
<evidence type="ECO:0000256" key="2">
    <source>
        <dbReference type="ARBA" id="ARBA00022670"/>
    </source>
</evidence>
<dbReference type="PANTHER" id="PTHR43806:SF11">
    <property type="entry name" value="CEREVISIN-RELATED"/>
    <property type="match status" value="1"/>
</dbReference>
<dbReference type="PANTHER" id="PTHR43806">
    <property type="entry name" value="PEPTIDASE S8"/>
    <property type="match status" value="1"/>
</dbReference>
<comment type="caution">
    <text evidence="7">The sequence shown here is derived from an EMBL/GenBank/DDBJ whole genome shotgun (WGS) entry which is preliminary data.</text>
</comment>
<evidence type="ECO:0000313" key="8">
    <source>
        <dbReference type="Proteomes" id="UP000233256"/>
    </source>
</evidence>
<dbReference type="PROSITE" id="PS00137">
    <property type="entry name" value="SUBTILASE_HIS"/>
    <property type="match status" value="1"/>
</dbReference>
<dbReference type="PROSITE" id="PS00136">
    <property type="entry name" value="SUBTILASE_ASP"/>
    <property type="match status" value="1"/>
</dbReference>
<keyword evidence="3 5" id="KW-0378">Hydrolase</keyword>
<dbReference type="InterPro" id="IPR050131">
    <property type="entry name" value="Peptidase_S8_subtilisin-like"/>
</dbReference>
<feature type="active site" description="Charge relay system" evidence="5">
    <location>
        <position position="300"/>
    </location>
</feature>
<dbReference type="Gene3D" id="3.40.50.200">
    <property type="entry name" value="Peptidase S8/S53 domain"/>
    <property type="match status" value="1"/>
</dbReference>
<comment type="similarity">
    <text evidence="1 5">Belongs to the peptidase S8 family.</text>
</comment>
<name>A0A2N1PKL9_9BACT</name>
<accession>A0A2N1PKL9</accession>
<evidence type="ECO:0000259" key="6">
    <source>
        <dbReference type="Pfam" id="PF00082"/>
    </source>
</evidence>